<sequence length="66" mass="7021">MMRVLFVATSVLAAVIGFVSAAPGTESGGLNCCCQPMGTICKECEPLRPRVQCFARMGGTLRWLGQ</sequence>
<feature type="signal peptide" evidence="1">
    <location>
        <begin position="1"/>
        <end position="21"/>
    </location>
</feature>
<keyword evidence="3" id="KW-1185">Reference proteome</keyword>
<evidence type="ECO:0000313" key="2">
    <source>
        <dbReference type="EMBL" id="TFK52146.1"/>
    </source>
</evidence>
<name>A0A5C3N6M5_9AGAM</name>
<protein>
    <submittedName>
        <fullName evidence="2">Uncharacterized protein</fullName>
    </submittedName>
</protein>
<dbReference type="EMBL" id="ML213509">
    <property type="protein sequence ID" value="TFK52146.1"/>
    <property type="molecule type" value="Genomic_DNA"/>
</dbReference>
<feature type="chain" id="PRO_5023094264" evidence="1">
    <location>
        <begin position="22"/>
        <end position="66"/>
    </location>
</feature>
<proteinExistence type="predicted"/>
<evidence type="ECO:0000256" key="1">
    <source>
        <dbReference type="SAM" id="SignalP"/>
    </source>
</evidence>
<organism evidence="2 3">
    <name type="scientific">Heliocybe sulcata</name>
    <dbReference type="NCBI Taxonomy" id="5364"/>
    <lineage>
        <taxon>Eukaryota</taxon>
        <taxon>Fungi</taxon>
        <taxon>Dikarya</taxon>
        <taxon>Basidiomycota</taxon>
        <taxon>Agaricomycotina</taxon>
        <taxon>Agaricomycetes</taxon>
        <taxon>Gloeophyllales</taxon>
        <taxon>Gloeophyllaceae</taxon>
        <taxon>Heliocybe</taxon>
    </lineage>
</organism>
<reference evidence="2 3" key="1">
    <citation type="journal article" date="2019" name="Nat. Ecol. Evol.">
        <title>Megaphylogeny resolves global patterns of mushroom evolution.</title>
        <authorList>
            <person name="Varga T."/>
            <person name="Krizsan K."/>
            <person name="Foldi C."/>
            <person name="Dima B."/>
            <person name="Sanchez-Garcia M."/>
            <person name="Sanchez-Ramirez S."/>
            <person name="Szollosi G.J."/>
            <person name="Szarkandi J.G."/>
            <person name="Papp V."/>
            <person name="Albert L."/>
            <person name="Andreopoulos W."/>
            <person name="Angelini C."/>
            <person name="Antonin V."/>
            <person name="Barry K.W."/>
            <person name="Bougher N.L."/>
            <person name="Buchanan P."/>
            <person name="Buyck B."/>
            <person name="Bense V."/>
            <person name="Catcheside P."/>
            <person name="Chovatia M."/>
            <person name="Cooper J."/>
            <person name="Damon W."/>
            <person name="Desjardin D."/>
            <person name="Finy P."/>
            <person name="Geml J."/>
            <person name="Haridas S."/>
            <person name="Hughes K."/>
            <person name="Justo A."/>
            <person name="Karasinski D."/>
            <person name="Kautmanova I."/>
            <person name="Kiss B."/>
            <person name="Kocsube S."/>
            <person name="Kotiranta H."/>
            <person name="LaButti K.M."/>
            <person name="Lechner B.E."/>
            <person name="Liimatainen K."/>
            <person name="Lipzen A."/>
            <person name="Lukacs Z."/>
            <person name="Mihaltcheva S."/>
            <person name="Morgado L.N."/>
            <person name="Niskanen T."/>
            <person name="Noordeloos M.E."/>
            <person name="Ohm R.A."/>
            <person name="Ortiz-Santana B."/>
            <person name="Ovrebo C."/>
            <person name="Racz N."/>
            <person name="Riley R."/>
            <person name="Savchenko A."/>
            <person name="Shiryaev A."/>
            <person name="Soop K."/>
            <person name="Spirin V."/>
            <person name="Szebenyi C."/>
            <person name="Tomsovsky M."/>
            <person name="Tulloss R.E."/>
            <person name="Uehling J."/>
            <person name="Grigoriev I.V."/>
            <person name="Vagvolgyi C."/>
            <person name="Papp T."/>
            <person name="Martin F.M."/>
            <person name="Miettinen O."/>
            <person name="Hibbett D.S."/>
            <person name="Nagy L.G."/>
        </authorList>
    </citation>
    <scope>NUCLEOTIDE SEQUENCE [LARGE SCALE GENOMIC DNA]</scope>
    <source>
        <strain evidence="2 3">OMC1185</strain>
    </source>
</reference>
<gene>
    <name evidence="2" type="ORF">OE88DRAFT_1657226</name>
</gene>
<dbReference type="AlphaFoldDB" id="A0A5C3N6M5"/>
<dbReference type="Proteomes" id="UP000305948">
    <property type="component" value="Unassembled WGS sequence"/>
</dbReference>
<evidence type="ECO:0000313" key="3">
    <source>
        <dbReference type="Proteomes" id="UP000305948"/>
    </source>
</evidence>
<accession>A0A5C3N6M5</accession>
<keyword evidence="1" id="KW-0732">Signal</keyword>